<keyword evidence="6" id="KW-1185">Reference proteome</keyword>
<dbReference type="InterPro" id="IPR010016">
    <property type="entry name" value="PxpB"/>
</dbReference>
<gene>
    <name evidence="5" type="ORF">CDO51_11845</name>
</gene>
<reference evidence="5 6" key="1">
    <citation type="submission" date="2017-06" db="EMBL/GenBank/DDBJ databases">
        <title>Draft Genome Sequence of Natranaerobius trueperi halophilic, alkalithermophilic bacteria from soda lakes.</title>
        <authorList>
            <person name="Zhao B."/>
        </authorList>
    </citation>
    <scope>NUCLEOTIDE SEQUENCE [LARGE SCALE GENOMIC DNA]</scope>
    <source>
        <strain evidence="5 6">DSM 18760</strain>
    </source>
</reference>
<protein>
    <submittedName>
        <fullName evidence="5">Allophanate hydrolase</fullName>
    </submittedName>
</protein>
<feature type="domain" description="Carboxyltransferase" evidence="4">
    <location>
        <begin position="5"/>
        <end position="206"/>
    </location>
</feature>
<dbReference type="GO" id="GO:0005524">
    <property type="term" value="F:ATP binding"/>
    <property type="evidence" value="ECO:0007669"/>
    <property type="project" value="UniProtKB-KW"/>
</dbReference>
<dbReference type="GO" id="GO:0016787">
    <property type="term" value="F:hydrolase activity"/>
    <property type="evidence" value="ECO:0007669"/>
    <property type="project" value="UniProtKB-KW"/>
</dbReference>
<dbReference type="OrthoDB" id="9778567at2"/>
<dbReference type="Proteomes" id="UP000214588">
    <property type="component" value="Unassembled WGS sequence"/>
</dbReference>
<dbReference type="PANTHER" id="PTHR34698:SF2">
    <property type="entry name" value="5-OXOPROLINASE SUBUNIT B"/>
    <property type="match status" value="1"/>
</dbReference>
<evidence type="ECO:0000256" key="3">
    <source>
        <dbReference type="ARBA" id="ARBA00022840"/>
    </source>
</evidence>
<dbReference type="RefSeq" id="WP_089024443.1">
    <property type="nucleotide sequence ID" value="NZ_NIQC01000037.1"/>
</dbReference>
<dbReference type="InterPro" id="IPR029000">
    <property type="entry name" value="Cyclophilin-like_dom_sf"/>
</dbReference>
<dbReference type="Pfam" id="PF02682">
    <property type="entry name" value="CT_C_D"/>
    <property type="match status" value="1"/>
</dbReference>
<name>A0A226BUY2_9FIRM</name>
<dbReference type="AlphaFoldDB" id="A0A226BUY2"/>
<accession>A0A226BUY2</accession>
<keyword evidence="1" id="KW-0547">Nucleotide-binding</keyword>
<evidence type="ECO:0000313" key="6">
    <source>
        <dbReference type="Proteomes" id="UP000214588"/>
    </source>
</evidence>
<dbReference type="NCBIfam" id="TIGR00370">
    <property type="entry name" value="5-oxoprolinase subunit PxpB"/>
    <property type="match status" value="1"/>
</dbReference>
<comment type="caution">
    <text evidence="5">The sequence shown here is derived from an EMBL/GenBank/DDBJ whole genome shotgun (WGS) entry which is preliminary data.</text>
</comment>
<keyword evidence="2 5" id="KW-0378">Hydrolase</keyword>
<dbReference type="SMART" id="SM00796">
    <property type="entry name" value="AHS1"/>
    <property type="match status" value="1"/>
</dbReference>
<dbReference type="PANTHER" id="PTHR34698">
    <property type="entry name" value="5-OXOPROLINASE SUBUNIT B"/>
    <property type="match status" value="1"/>
</dbReference>
<dbReference type="SUPFAM" id="SSF50891">
    <property type="entry name" value="Cyclophilin-like"/>
    <property type="match status" value="1"/>
</dbReference>
<sequence length="247" mass="27326">MYEKPRFLAAGDSALVVEFGNSIAPEINAAIREFVTKLNNSQIKGVLELVPTYRSVLIYFDPLTIKVNTLKEELQNLLETEGETNYSSAYITTIPVCYGGEFGPDLDHVATYNGLSKETVIKRHHSTAYLIYMMGFLPGFPYLGGMDISIATPRLESPRTKIPGGSVGIAGKQTGVYPIESPGGWQIIGRTPLKLYNPDRNPPMLLAAGNYIQFHSINEEEYHKILKEVEEGIYQVQKAPHQGSEAS</sequence>
<dbReference type="InterPro" id="IPR003833">
    <property type="entry name" value="CT_C_D"/>
</dbReference>
<organism evidence="5 6">
    <name type="scientific">Natranaerobius trueperi</name>
    <dbReference type="NCBI Taxonomy" id="759412"/>
    <lineage>
        <taxon>Bacteria</taxon>
        <taxon>Bacillati</taxon>
        <taxon>Bacillota</taxon>
        <taxon>Clostridia</taxon>
        <taxon>Natranaerobiales</taxon>
        <taxon>Natranaerobiaceae</taxon>
        <taxon>Natranaerobius</taxon>
    </lineage>
</organism>
<evidence type="ECO:0000256" key="1">
    <source>
        <dbReference type="ARBA" id="ARBA00022741"/>
    </source>
</evidence>
<dbReference type="SUPFAM" id="SSF160467">
    <property type="entry name" value="PH0987 N-terminal domain-like"/>
    <property type="match status" value="1"/>
</dbReference>
<keyword evidence="3" id="KW-0067">ATP-binding</keyword>
<evidence type="ECO:0000313" key="5">
    <source>
        <dbReference type="EMBL" id="OWZ82848.1"/>
    </source>
</evidence>
<evidence type="ECO:0000259" key="4">
    <source>
        <dbReference type="SMART" id="SM00796"/>
    </source>
</evidence>
<proteinExistence type="predicted"/>
<dbReference type="EMBL" id="NIQC01000037">
    <property type="protein sequence ID" value="OWZ82848.1"/>
    <property type="molecule type" value="Genomic_DNA"/>
</dbReference>
<dbReference type="Gene3D" id="2.40.100.10">
    <property type="entry name" value="Cyclophilin-like"/>
    <property type="match status" value="1"/>
</dbReference>
<evidence type="ECO:0000256" key="2">
    <source>
        <dbReference type="ARBA" id="ARBA00022801"/>
    </source>
</evidence>
<dbReference type="Gene3D" id="3.30.1360.40">
    <property type="match status" value="1"/>
</dbReference>